<organism evidence="9 10">
    <name type="scientific">Loigolactobacillus bifermentans DSM 20003</name>
    <dbReference type="NCBI Taxonomy" id="1423726"/>
    <lineage>
        <taxon>Bacteria</taxon>
        <taxon>Bacillati</taxon>
        <taxon>Bacillota</taxon>
        <taxon>Bacilli</taxon>
        <taxon>Lactobacillales</taxon>
        <taxon>Lactobacillaceae</taxon>
        <taxon>Loigolactobacillus</taxon>
    </lineage>
</organism>
<dbReference type="InterPro" id="IPR005952">
    <property type="entry name" value="Phosphogly_mut1"/>
</dbReference>
<dbReference type="InterPro" id="IPR029033">
    <property type="entry name" value="His_PPase_superfam"/>
</dbReference>
<dbReference type="PATRIC" id="fig|1423726.3.peg.1987"/>
<name>A0A0R1GF00_9LACO</name>
<dbReference type="GO" id="GO:0006094">
    <property type="term" value="P:gluconeogenesis"/>
    <property type="evidence" value="ECO:0007669"/>
    <property type="project" value="UniProtKB-UniRule"/>
</dbReference>
<dbReference type="EC" id="5.4.2.11" evidence="4 8"/>
<feature type="binding site" evidence="4 6">
    <location>
        <begin position="8"/>
        <end position="15"/>
    </location>
    <ligand>
        <name>substrate</name>
    </ligand>
</feature>
<dbReference type="SMART" id="SM00855">
    <property type="entry name" value="PGAM"/>
    <property type="match status" value="1"/>
</dbReference>
<feature type="binding site" evidence="4 6">
    <location>
        <begin position="87"/>
        <end position="90"/>
    </location>
    <ligand>
        <name>substrate</name>
    </ligand>
</feature>
<evidence type="ECO:0000256" key="4">
    <source>
        <dbReference type="HAMAP-Rule" id="MF_01039"/>
    </source>
</evidence>
<dbReference type="CDD" id="cd07067">
    <property type="entry name" value="HP_PGM_like"/>
    <property type="match status" value="1"/>
</dbReference>
<dbReference type="AlphaFoldDB" id="A0A0R1GF00"/>
<evidence type="ECO:0000256" key="6">
    <source>
        <dbReference type="PIRSR" id="PIRSR613078-2"/>
    </source>
</evidence>
<feature type="active site" description="Proton donor/acceptor" evidence="4 5">
    <location>
        <position position="87"/>
    </location>
</feature>
<dbReference type="RefSeq" id="WP_057905762.1">
    <property type="nucleotide sequence ID" value="NZ_AZDA01000140.1"/>
</dbReference>
<dbReference type="PROSITE" id="PS00175">
    <property type="entry name" value="PG_MUTASE"/>
    <property type="match status" value="1"/>
</dbReference>
<keyword evidence="3 4" id="KW-0413">Isomerase</keyword>
<evidence type="ECO:0000256" key="5">
    <source>
        <dbReference type="PIRSR" id="PIRSR613078-1"/>
    </source>
</evidence>
<dbReference type="GO" id="GO:0004619">
    <property type="term" value="F:phosphoglycerate mutase activity"/>
    <property type="evidence" value="ECO:0007669"/>
    <property type="project" value="UniProtKB-UniRule"/>
</dbReference>
<gene>
    <name evidence="4" type="primary">gpmA</name>
    <name evidence="9" type="ORF">FC07_GL001912</name>
</gene>
<reference evidence="9 10" key="1">
    <citation type="journal article" date="2015" name="Genome Announc.">
        <title>Expanding the biotechnology potential of lactobacilli through comparative genomics of 213 strains and associated genera.</title>
        <authorList>
            <person name="Sun Z."/>
            <person name="Harris H.M."/>
            <person name="McCann A."/>
            <person name="Guo C."/>
            <person name="Argimon S."/>
            <person name="Zhang W."/>
            <person name="Yang X."/>
            <person name="Jeffery I.B."/>
            <person name="Cooney J.C."/>
            <person name="Kagawa T.F."/>
            <person name="Liu W."/>
            <person name="Song Y."/>
            <person name="Salvetti E."/>
            <person name="Wrobel A."/>
            <person name="Rasinkangas P."/>
            <person name="Parkhill J."/>
            <person name="Rea M.C."/>
            <person name="O'Sullivan O."/>
            <person name="Ritari J."/>
            <person name="Douillard F.P."/>
            <person name="Paul Ross R."/>
            <person name="Yang R."/>
            <person name="Briner A.E."/>
            <person name="Felis G.E."/>
            <person name="de Vos W.M."/>
            <person name="Barrangou R."/>
            <person name="Klaenhammer T.R."/>
            <person name="Caufield P.W."/>
            <person name="Cui Y."/>
            <person name="Zhang H."/>
            <person name="O'Toole P.W."/>
        </authorList>
    </citation>
    <scope>NUCLEOTIDE SEQUENCE [LARGE SCALE GENOMIC DNA]</scope>
    <source>
        <strain evidence="9 10">DSM 20003</strain>
    </source>
</reference>
<feature type="active site" description="Tele-phosphohistidine intermediate" evidence="4 5">
    <location>
        <position position="9"/>
    </location>
</feature>
<proteinExistence type="inferred from homology"/>
<evidence type="ECO:0000256" key="7">
    <source>
        <dbReference type="PIRSR" id="PIRSR613078-3"/>
    </source>
</evidence>
<dbReference type="HAMAP" id="MF_01039">
    <property type="entry name" value="PGAM_GpmA"/>
    <property type="match status" value="1"/>
</dbReference>
<dbReference type="SUPFAM" id="SSF53254">
    <property type="entry name" value="Phosphoglycerate mutase-like"/>
    <property type="match status" value="1"/>
</dbReference>
<dbReference type="Pfam" id="PF00300">
    <property type="entry name" value="His_Phos_1"/>
    <property type="match status" value="1"/>
</dbReference>
<dbReference type="PANTHER" id="PTHR11931">
    <property type="entry name" value="PHOSPHOGLYCERATE MUTASE"/>
    <property type="match status" value="1"/>
</dbReference>
<evidence type="ECO:0000313" key="9">
    <source>
        <dbReference type="EMBL" id="KRK32489.1"/>
    </source>
</evidence>
<dbReference type="GO" id="GO:0006096">
    <property type="term" value="P:glycolytic process"/>
    <property type="evidence" value="ECO:0007669"/>
    <property type="project" value="UniProtKB-UniRule"/>
</dbReference>
<feature type="binding site" evidence="4 6">
    <location>
        <begin position="114"/>
        <end position="115"/>
    </location>
    <ligand>
        <name>substrate</name>
    </ligand>
</feature>
<protein>
    <recommendedName>
        <fullName evidence="4 8">2,3-bisphosphoglycerate-dependent phosphoglycerate mutase</fullName>
        <shortName evidence="4">BPG-dependent PGAM</shortName>
        <shortName evidence="4">PGAM</shortName>
        <shortName evidence="4">Phosphoglyceromutase</shortName>
        <shortName evidence="4">dPGM</shortName>
        <ecNumber evidence="4 8">5.4.2.11</ecNumber>
    </recommendedName>
</protein>
<evidence type="ECO:0000256" key="8">
    <source>
        <dbReference type="RuleBase" id="RU004512"/>
    </source>
</evidence>
<dbReference type="InterPro" id="IPR001345">
    <property type="entry name" value="PG/BPGM_mutase_AS"/>
</dbReference>
<dbReference type="UniPathway" id="UPA00109">
    <property type="reaction ID" value="UER00186"/>
</dbReference>
<keyword evidence="2 4" id="KW-0324">Glycolysis</keyword>
<comment type="caution">
    <text evidence="4">Lacks conserved residue(s) required for the propagation of feature annotation.</text>
</comment>
<evidence type="ECO:0000256" key="2">
    <source>
        <dbReference type="ARBA" id="ARBA00023152"/>
    </source>
</evidence>
<keyword evidence="10" id="KW-1185">Reference proteome</keyword>
<dbReference type="Gene3D" id="3.40.50.1240">
    <property type="entry name" value="Phosphoglycerate mutase-like"/>
    <property type="match status" value="1"/>
</dbReference>
<sequence>MVKLVLVRHGESTANRDNLYTGWSDVPLTAHGVQEAITAGQLIGATGIQFAACHTSLLQRAIVTTDLVLDCLAQNAIPVHKTWRLNERHYGALRGQNKDWTRKVYGVAQVAKWRRSYTTVPPQLATPDDDRRYTRLGYSFEPRAESLEMTLQRLVPYWLDHIGPALIDNQPQLIVAHGSSLRALIKYLEGISDRGIDGVEVPNGQPIVYTLNRQLKIIHKQILK</sequence>
<evidence type="ECO:0000256" key="3">
    <source>
        <dbReference type="ARBA" id="ARBA00023235"/>
    </source>
</evidence>
<comment type="similarity">
    <text evidence="1 4">Belongs to the phosphoglycerate mutase family. BPG-dependent PGAM subfamily.</text>
</comment>
<comment type="function">
    <text evidence="4 8">Catalyzes the interconversion of 2-phosphoglycerate and 3-phosphoglycerate.</text>
</comment>
<feature type="site" description="Transition state stabilizer" evidence="4 7">
    <location>
        <position position="177"/>
    </location>
</feature>
<accession>A0A0R1GF00</accession>
<feature type="binding site" evidence="4 6">
    <location>
        <position position="98"/>
    </location>
    <ligand>
        <name>substrate</name>
    </ligand>
</feature>
<keyword evidence="4" id="KW-0312">Gluconeogenesis</keyword>
<comment type="caution">
    <text evidence="9">The sequence shown here is derived from an EMBL/GenBank/DDBJ whole genome shotgun (WGS) entry which is preliminary data.</text>
</comment>
<dbReference type="OrthoDB" id="9781415at2"/>
<dbReference type="NCBIfam" id="TIGR01258">
    <property type="entry name" value="pgm_1"/>
    <property type="match status" value="1"/>
</dbReference>
<dbReference type="STRING" id="1423726.FC07_GL001912"/>
<dbReference type="InterPro" id="IPR013078">
    <property type="entry name" value="His_Pase_superF_clade-1"/>
</dbReference>
<dbReference type="PIRSF" id="PIRSF000709">
    <property type="entry name" value="6PFK_2-Ptase"/>
    <property type="match status" value="1"/>
</dbReference>
<dbReference type="Proteomes" id="UP000051461">
    <property type="component" value="Unassembled WGS sequence"/>
</dbReference>
<dbReference type="EMBL" id="AZDA01000140">
    <property type="protein sequence ID" value="KRK32489.1"/>
    <property type="molecule type" value="Genomic_DNA"/>
</dbReference>
<comment type="catalytic activity">
    <reaction evidence="4 8">
        <text>(2R)-2-phosphoglycerate = (2R)-3-phosphoglycerate</text>
        <dbReference type="Rhea" id="RHEA:15901"/>
        <dbReference type="ChEBI" id="CHEBI:58272"/>
        <dbReference type="ChEBI" id="CHEBI:58289"/>
        <dbReference type="EC" id="5.4.2.11"/>
    </reaction>
</comment>
<evidence type="ECO:0000313" key="10">
    <source>
        <dbReference type="Proteomes" id="UP000051461"/>
    </source>
</evidence>
<comment type="pathway">
    <text evidence="4 8">Carbohydrate degradation; glycolysis; pyruvate from D-glyceraldehyde 3-phosphate: step 3/5.</text>
</comment>
<feature type="binding site" evidence="4 6">
    <location>
        <begin position="21"/>
        <end position="22"/>
    </location>
    <ligand>
        <name>substrate</name>
    </ligand>
</feature>
<evidence type="ECO:0000256" key="1">
    <source>
        <dbReference type="ARBA" id="ARBA00006717"/>
    </source>
</evidence>
<feature type="binding site" evidence="4 6">
    <location>
        <position position="60"/>
    </location>
    <ligand>
        <name>substrate</name>
    </ligand>
</feature>